<dbReference type="RefSeq" id="WP_269422647.1">
    <property type="nucleotide sequence ID" value="NZ_JAPWGY010000002.1"/>
</dbReference>
<keyword evidence="6" id="KW-0479">Metal-binding</keyword>
<dbReference type="InterPro" id="IPR050072">
    <property type="entry name" value="Peptidase_M20A"/>
</dbReference>
<evidence type="ECO:0000256" key="3">
    <source>
        <dbReference type="ARBA" id="ARBA00022490"/>
    </source>
</evidence>
<comment type="similarity">
    <text evidence="2">Belongs to the peptidase M20A family. ArgE subfamily.</text>
</comment>
<dbReference type="CDD" id="cd03894">
    <property type="entry name" value="M20_ArgE"/>
    <property type="match status" value="1"/>
</dbReference>
<dbReference type="Gene3D" id="3.40.630.10">
    <property type="entry name" value="Zn peptidases"/>
    <property type="match status" value="1"/>
</dbReference>
<gene>
    <name evidence="11" type="primary">argE</name>
    <name evidence="11" type="ORF">O4H49_06635</name>
</gene>
<keyword evidence="12" id="KW-1185">Reference proteome</keyword>
<evidence type="ECO:0000256" key="4">
    <source>
        <dbReference type="ARBA" id="ARBA00022571"/>
    </source>
</evidence>
<dbReference type="Pfam" id="PF07687">
    <property type="entry name" value="M20_dimer"/>
    <property type="match status" value="1"/>
</dbReference>
<evidence type="ECO:0000259" key="10">
    <source>
        <dbReference type="Pfam" id="PF07687"/>
    </source>
</evidence>
<dbReference type="PANTHER" id="PTHR43808">
    <property type="entry name" value="ACETYLORNITHINE DEACETYLASE"/>
    <property type="match status" value="1"/>
</dbReference>
<comment type="cofactor">
    <cofactor evidence="1">
        <name>Zn(2+)</name>
        <dbReference type="ChEBI" id="CHEBI:29105"/>
    </cofactor>
</comment>
<evidence type="ECO:0000313" key="11">
    <source>
        <dbReference type="EMBL" id="MCZ4280445.1"/>
    </source>
</evidence>
<organism evidence="11 12">
    <name type="scientific">Kiloniella laminariae</name>
    <dbReference type="NCBI Taxonomy" id="454162"/>
    <lineage>
        <taxon>Bacteria</taxon>
        <taxon>Pseudomonadati</taxon>
        <taxon>Pseudomonadota</taxon>
        <taxon>Alphaproteobacteria</taxon>
        <taxon>Rhodospirillales</taxon>
        <taxon>Kiloniellaceae</taxon>
        <taxon>Kiloniella</taxon>
    </lineage>
</organism>
<dbReference type="Gene3D" id="3.30.70.360">
    <property type="match status" value="1"/>
</dbReference>
<name>A0ABT4LH61_9PROT</name>
<dbReference type="EC" id="3.5.1.16" evidence="11"/>
<evidence type="ECO:0000313" key="12">
    <source>
        <dbReference type="Proteomes" id="UP001069802"/>
    </source>
</evidence>
<reference evidence="11" key="1">
    <citation type="submission" date="2022-12" db="EMBL/GenBank/DDBJ databases">
        <title>Bacterial isolates from different developmental stages of Nematostella vectensis.</title>
        <authorList>
            <person name="Fraune S."/>
        </authorList>
    </citation>
    <scope>NUCLEOTIDE SEQUENCE</scope>
    <source>
        <strain evidence="11">G21630-S1</strain>
    </source>
</reference>
<dbReference type="InterPro" id="IPR002933">
    <property type="entry name" value="Peptidase_M20"/>
</dbReference>
<feature type="domain" description="Peptidase M20 dimerisation" evidence="10">
    <location>
        <begin position="174"/>
        <end position="287"/>
    </location>
</feature>
<keyword evidence="7 11" id="KW-0378">Hydrolase</keyword>
<evidence type="ECO:0000256" key="7">
    <source>
        <dbReference type="ARBA" id="ARBA00022801"/>
    </source>
</evidence>
<evidence type="ECO:0000256" key="6">
    <source>
        <dbReference type="ARBA" id="ARBA00022723"/>
    </source>
</evidence>
<dbReference type="PANTHER" id="PTHR43808:SF31">
    <property type="entry name" value="N-ACETYL-L-CITRULLINE DEACETYLASE"/>
    <property type="match status" value="1"/>
</dbReference>
<evidence type="ECO:0000256" key="5">
    <source>
        <dbReference type="ARBA" id="ARBA00022605"/>
    </source>
</evidence>
<keyword evidence="8" id="KW-0862">Zinc</keyword>
<keyword evidence="3" id="KW-0963">Cytoplasm</keyword>
<dbReference type="SUPFAM" id="SSF55031">
    <property type="entry name" value="Bacterial exopeptidase dimerisation domain"/>
    <property type="match status" value="1"/>
</dbReference>
<dbReference type="Pfam" id="PF01546">
    <property type="entry name" value="Peptidase_M20"/>
    <property type="match status" value="1"/>
</dbReference>
<dbReference type="NCBIfam" id="TIGR01892">
    <property type="entry name" value="AcOrn-deacetyl"/>
    <property type="match status" value="1"/>
</dbReference>
<dbReference type="InterPro" id="IPR036264">
    <property type="entry name" value="Bact_exopeptidase_dim_dom"/>
</dbReference>
<keyword evidence="9" id="KW-0170">Cobalt</keyword>
<dbReference type="EMBL" id="JAPWGY010000002">
    <property type="protein sequence ID" value="MCZ4280445.1"/>
    <property type="molecule type" value="Genomic_DNA"/>
</dbReference>
<accession>A0ABT4LH61</accession>
<dbReference type="InterPro" id="IPR010169">
    <property type="entry name" value="AcOrn-deacetyl"/>
</dbReference>
<dbReference type="InterPro" id="IPR011650">
    <property type="entry name" value="Peptidase_M20_dimer"/>
</dbReference>
<evidence type="ECO:0000256" key="1">
    <source>
        <dbReference type="ARBA" id="ARBA00001947"/>
    </source>
</evidence>
<dbReference type="InterPro" id="IPR001261">
    <property type="entry name" value="ArgE/DapE_CS"/>
</dbReference>
<comment type="caution">
    <text evidence="11">The sequence shown here is derived from an EMBL/GenBank/DDBJ whole genome shotgun (WGS) entry which is preliminary data.</text>
</comment>
<dbReference type="NCBIfam" id="NF005710">
    <property type="entry name" value="PRK07522.1"/>
    <property type="match status" value="1"/>
</dbReference>
<dbReference type="PROSITE" id="PS00759">
    <property type="entry name" value="ARGE_DAPE_CPG2_2"/>
    <property type="match status" value="1"/>
</dbReference>
<protein>
    <submittedName>
        <fullName evidence="11">Acetylornithine deacetylase</fullName>
        <ecNumber evidence="11">3.5.1.16</ecNumber>
    </submittedName>
</protein>
<evidence type="ECO:0000256" key="8">
    <source>
        <dbReference type="ARBA" id="ARBA00022833"/>
    </source>
</evidence>
<evidence type="ECO:0000256" key="9">
    <source>
        <dbReference type="ARBA" id="ARBA00023285"/>
    </source>
</evidence>
<dbReference type="GO" id="GO:0008777">
    <property type="term" value="F:acetylornithine deacetylase activity"/>
    <property type="evidence" value="ECO:0007669"/>
    <property type="project" value="UniProtKB-EC"/>
</dbReference>
<dbReference type="SUPFAM" id="SSF53187">
    <property type="entry name" value="Zn-dependent exopeptidases"/>
    <property type="match status" value="1"/>
</dbReference>
<keyword evidence="5" id="KW-0028">Amino-acid biosynthesis</keyword>
<keyword evidence="4" id="KW-0055">Arginine biosynthesis</keyword>
<dbReference type="Proteomes" id="UP001069802">
    <property type="component" value="Unassembled WGS sequence"/>
</dbReference>
<proteinExistence type="inferred from homology"/>
<sequence>MVSVRYTAKEMLSRLVAFDSVSSNSNLPLIEFVESYLDDLGVSSQRVPNAEGTKSNLWATIGPDCGGGVILSGHTDVVPVEGQPWDTDPFVLTEKDGKLYGRGTADMKAFSAIALSLVPEMLEANLKRPVHLALSYDEEVGCLGAPLMIEDMATKVKAEAVIVGEPTMMQVVSSHKGVLGLETHVRGYEVHSSLVHTGVPAVHIAARLVLWHEETMAENRARTGQLPEVALFNPPYTTLHCGVIKGGTADNITAKDCMFTTDIRTLPTENADDYLEAYRAYVAELEAEMQKIQPSTGIDVKVTCAVPGCRREEDGAAERLVRQLTGDNAEHVVAYGTEAGQFQDGGYSTIVCGPGDIAQAHAANEFLSLQQLDAGVQFQRRLIEHLSR</sequence>
<evidence type="ECO:0000256" key="2">
    <source>
        <dbReference type="ARBA" id="ARBA00005691"/>
    </source>
</evidence>